<proteinExistence type="predicted"/>
<protein>
    <submittedName>
        <fullName evidence="1">CLAVATA3/ESR (CLE)-related protein</fullName>
    </submittedName>
</protein>
<dbReference type="Proteomes" id="UP000237105">
    <property type="component" value="Unassembled WGS sequence"/>
</dbReference>
<accession>A0A2P5AZH0</accession>
<dbReference type="EMBL" id="JXTB01000403">
    <property type="protein sequence ID" value="PON41943.1"/>
    <property type="molecule type" value="Genomic_DNA"/>
</dbReference>
<organism evidence="1 2">
    <name type="scientific">Parasponia andersonii</name>
    <name type="common">Sponia andersonii</name>
    <dbReference type="NCBI Taxonomy" id="3476"/>
    <lineage>
        <taxon>Eukaryota</taxon>
        <taxon>Viridiplantae</taxon>
        <taxon>Streptophyta</taxon>
        <taxon>Embryophyta</taxon>
        <taxon>Tracheophyta</taxon>
        <taxon>Spermatophyta</taxon>
        <taxon>Magnoliopsida</taxon>
        <taxon>eudicotyledons</taxon>
        <taxon>Gunneridae</taxon>
        <taxon>Pentapetalae</taxon>
        <taxon>rosids</taxon>
        <taxon>fabids</taxon>
        <taxon>Rosales</taxon>
        <taxon>Cannabaceae</taxon>
        <taxon>Parasponia</taxon>
    </lineage>
</organism>
<evidence type="ECO:0000313" key="1">
    <source>
        <dbReference type="EMBL" id="PON41943.1"/>
    </source>
</evidence>
<gene>
    <name evidence="1" type="primary">PanCLE5</name>
    <name evidence="1" type="ORF">PanWU01x14_285420</name>
</gene>
<dbReference type="AlphaFoldDB" id="A0A2P5AZH0"/>
<reference evidence="2" key="1">
    <citation type="submission" date="2016-06" db="EMBL/GenBank/DDBJ databases">
        <title>Parallel loss of symbiosis genes in relatives of nitrogen-fixing non-legume Parasponia.</title>
        <authorList>
            <person name="Van Velzen R."/>
            <person name="Holmer R."/>
            <person name="Bu F."/>
            <person name="Rutten L."/>
            <person name="Van Zeijl A."/>
            <person name="Liu W."/>
            <person name="Santuari L."/>
            <person name="Cao Q."/>
            <person name="Sharma T."/>
            <person name="Shen D."/>
            <person name="Roswanjaya Y."/>
            <person name="Wardhani T."/>
            <person name="Kalhor M.S."/>
            <person name="Jansen J."/>
            <person name="Van den Hoogen J."/>
            <person name="Gungor B."/>
            <person name="Hartog M."/>
            <person name="Hontelez J."/>
            <person name="Verver J."/>
            <person name="Yang W.-C."/>
            <person name="Schijlen E."/>
            <person name="Repin R."/>
            <person name="Schilthuizen M."/>
            <person name="Schranz E."/>
            <person name="Heidstra R."/>
            <person name="Miyata K."/>
            <person name="Fedorova E."/>
            <person name="Kohlen W."/>
            <person name="Bisseling T."/>
            <person name="Smit S."/>
            <person name="Geurts R."/>
        </authorList>
    </citation>
    <scope>NUCLEOTIDE SEQUENCE [LARGE SCALE GENOMIC DNA]</scope>
    <source>
        <strain evidence="2">cv. WU1-14</strain>
    </source>
</reference>
<name>A0A2P5AZH0_PARAD</name>
<comment type="caution">
    <text evidence="1">The sequence shown here is derived from an EMBL/GenBank/DDBJ whole genome shotgun (WGS) entry which is preliminary data.</text>
</comment>
<sequence>MVSKARLLQVRSPAAAMHIKNIDSQRLLNELGFDHTKLEHYRRSAILVPDRRSPGGPDPQHH</sequence>
<dbReference type="STRING" id="3476.A0A2P5AZH0"/>
<dbReference type="OrthoDB" id="1179203at2759"/>
<evidence type="ECO:0000313" key="2">
    <source>
        <dbReference type="Proteomes" id="UP000237105"/>
    </source>
</evidence>
<keyword evidence="2" id="KW-1185">Reference proteome</keyword>